<feature type="transmembrane region" description="Helical" evidence="1">
    <location>
        <begin position="47"/>
        <end position="68"/>
    </location>
</feature>
<dbReference type="InterPro" id="IPR049713">
    <property type="entry name" value="Pr6Pr-like"/>
</dbReference>
<accession>A0ABQ6I751</accession>
<organism evidence="2 3">
    <name type="scientific">Luteimicrobium album</name>
    <dbReference type="NCBI Taxonomy" id="1054550"/>
    <lineage>
        <taxon>Bacteria</taxon>
        <taxon>Bacillati</taxon>
        <taxon>Actinomycetota</taxon>
        <taxon>Actinomycetes</taxon>
        <taxon>Micrococcales</taxon>
        <taxon>Luteimicrobium</taxon>
    </lineage>
</organism>
<keyword evidence="1" id="KW-0472">Membrane</keyword>
<comment type="caution">
    <text evidence="2">The sequence shown here is derived from an EMBL/GenBank/DDBJ whole genome shotgun (WGS) entry which is preliminary data.</text>
</comment>
<feature type="transmembrane region" description="Helical" evidence="1">
    <location>
        <begin position="178"/>
        <end position="202"/>
    </location>
</feature>
<evidence type="ECO:0008006" key="4">
    <source>
        <dbReference type="Google" id="ProtNLM"/>
    </source>
</evidence>
<gene>
    <name evidence="2" type="ORF">GCM10025864_43640</name>
</gene>
<name>A0ABQ6I751_9MICO</name>
<evidence type="ECO:0000313" key="3">
    <source>
        <dbReference type="Proteomes" id="UP001157091"/>
    </source>
</evidence>
<feature type="transmembrane region" description="Helical" evidence="1">
    <location>
        <begin position="80"/>
        <end position="103"/>
    </location>
</feature>
<keyword evidence="3" id="KW-1185">Reference proteome</keyword>
<evidence type="ECO:0000256" key="1">
    <source>
        <dbReference type="SAM" id="Phobius"/>
    </source>
</evidence>
<feature type="transmembrane region" description="Helical" evidence="1">
    <location>
        <begin position="143"/>
        <end position="166"/>
    </location>
</feature>
<dbReference type="RefSeq" id="WP_284294841.1">
    <property type="nucleotide sequence ID" value="NZ_BSUK01000001.1"/>
</dbReference>
<feature type="transmembrane region" description="Helical" evidence="1">
    <location>
        <begin position="115"/>
        <end position="131"/>
    </location>
</feature>
<dbReference type="NCBIfam" id="NF038065">
    <property type="entry name" value="Pr6Pr"/>
    <property type="match status" value="1"/>
</dbReference>
<evidence type="ECO:0000313" key="2">
    <source>
        <dbReference type="EMBL" id="GMA26605.1"/>
    </source>
</evidence>
<keyword evidence="1" id="KW-0812">Transmembrane</keyword>
<sequence length="214" mass="22676">MTRSGPARALHAAVLVVSGTGIGIELARALTDDPGPAGSTLERVVRLFSYFTILSNLLVAVVAALLVLDPRRDGRVFRVARLDGVVCITVTGLVYVTVLRGVADLTTAGQVSNALLHYVCPPLCVLVWLLTGPRPRIDARTLAWTPVAPLAWVAYTFVRGAVVGWYPYPFLDVTLHGYTGALTATLVVALLLLALAALAGFVDRKLPPRPGDAA</sequence>
<proteinExistence type="predicted"/>
<reference evidence="3" key="1">
    <citation type="journal article" date="2019" name="Int. J. Syst. Evol. Microbiol.">
        <title>The Global Catalogue of Microorganisms (GCM) 10K type strain sequencing project: providing services to taxonomists for standard genome sequencing and annotation.</title>
        <authorList>
            <consortium name="The Broad Institute Genomics Platform"/>
            <consortium name="The Broad Institute Genome Sequencing Center for Infectious Disease"/>
            <person name="Wu L."/>
            <person name="Ma J."/>
        </authorList>
    </citation>
    <scope>NUCLEOTIDE SEQUENCE [LARGE SCALE GENOMIC DNA]</scope>
    <source>
        <strain evidence="3">NBRC 106348</strain>
    </source>
</reference>
<dbReference type="Proteomes" id="UP001157091">
    <property type="component" value="Unassembled WGS sequence"/>
</dbReference>
<protein>
    <recommendedName>
        <fullName evidence="4">Integral membrane protein</fullName>
    </recommendedName>
</protein>
<dbReference type="EMBL" id="BSUK01000001">
    <property type="protein sequence ID" value="GMA26605.1"/>
    <property type="molecule type" value="Genomic_DNA"/>
</dbReference>
<keyword evidence="1" id="KW-1133">Transmembrane helix</keyword>